<protein>
    <submittedName>
        <fullName evidence="4">Prolyl oligopeptidase family serine peptidase</fullName>
    </submittedName>
</protein>
<accession>A0A938ZD67</accession>
<comment type="caution">
    <text evidence="4">The sequence shown here is derived from an EMBL/GenBank/DDBJ whole genome shotgun (WGS) entry which is preliminary data.</text>
</comment>
<evidence type="ECO:0000256" key="1">
    <source>
        <dbReference type="ARBA" id="ARBA00022729"/>
    </source>
</evidence>
<dbReference type="GO" id="GO:0016787">
    <property type="term" value="F:hydrolase activity"/>
    <property type="evidence" value="ECO:0007669"/>
    <property type="project" value="InterPro"/>
</dbReference>
<proteinExistence type="predicted"/>
<dbReference type="SUPFAM" id="SSF53474">
    <property type="entry name" value="alpha/beta-Hydrolases"/>
    <property type="match status" value="1"/>
</dbReference>
<organism evidence="4 5">
    <name type="scientific">Fusicatenibacter saccharivorans</name>
    <dbReference type="NCBI Taxonomy" id="1150298"/>
    <lineage>
        <taxon>Bacteria</taxon>
        <taxon>Bacillati</taxon>
        <taxon>Bacillota</taxon>
        <taxon>Clostridia</taxon>
        <taxon>Lachnospirales</taxon>
        <taxon>Lachnospiraceae</taxon>
        <taxon>Fusicatenibacter</taxon>
    </lineage>
</organism>
<dbReference type="InterPro" id="IPR003140">
    <property type="entry name" value="PLipase/COase/thioEstase"/>
</dbReference>
<evidence type="ECO:0000313" key="4">
    <source>
        <dbReference type="EMBL" id="MBN2953113.1"/>
    </source>
</evidence>
<dbReference type="InterPro" id="IPR050955">
    <property type="entry name" value="Plant_Biomass_Hydrol_Est"/>
</dbReference>
<reference evidence="4" key="1">
    <citation type="submission" date="2021-02" db="EMBL/GenBank/DDBJ databases">
        <title>Metagenome-assembled genomes from human diarrheal sample B26.</title>
        <authorList>
            <person name="Ateba T.P."/>
            <person name="Alayande K.A."/>
            <person name="Mwanza M."/>
        </authorList>
    </citation>
    <scope>NUCLEOTIDE SEQUENCE</scope>
    <source>
        <strain evidence="4">06WH</strain>
    </source>
</reference>
<feature type="domain" description="Esterase Ig-like N-terminal" evidence="3">
    <location>
        <begin position="5"/>
        <end position="138"/>
    </location>
</feature>
<evidence type="ECO:0000259" key="2">
    <source>
        <dbReference type="Pfam" id="PF02230"/>
    </source>
</evidence>
<gene>
    <name evidence="4" type="ORF">JTJ23_05840</name>
</gene>
<dbReference type="Proteomes" id="UP000737612">
    <property type="component" value="Unassembled WGS sequence"/>
</dbReference>
<dbReference type="Gene3D" id="2.60.40.2180">
    <property type="match status" value="1"/>
</dbReference>
<feature type="domain" description="Phospholipase/carboxylesterase/thioesterase" evidence="2">
    <location>
        <begin position="179"/>
        <end position="359"/>
    </location>
</feature>
<dbReference type="Gene3D" id="3.40.50.1820">
    <property type="entry name" value="alpha/beta hydrolase"/>
    <property type="match status" value="1"/>
</dbReference>
<dbReference type="PANTHER" id="PTHR43037">
    <property type="entry name" value="UNNAMED PRODUCT-RELATED"/>
    <property type="match status" value="1"/>
</dbReference>
<dbReference type="PANTHER" id="PTHR43037:SF1">
    <property type="entry name" value="BLL1128 PROTEIN"/>
    <property type="match status" value="1"/>
</dbReference>
<dbReference type="RefSeq" id="WP_117761448.1">
    <property type="nucleotide sequence ID" value="NZ_CABJFB010000005.1"/>
</dbReference>
<keyword evidence="1" id="KW-0732">Signal</keyword>
<dbReference type="InterPro" id="IPR029058">
    <property type="entry name" value="AB_hydrolase_fold"/>
</dbReference>
<evidence type="ECO:0000313" key="5">
    <source>
        <dbReference type="Proteomes" id="UP000737612"/>
    </source>
</evidence>
<dbReference type="EMBL" id="JAFHBD010000018">
    <property type="protein sequence ID" value="MBN2953113.1"/>
    <property type="molecule type" value="Genomic_DNA"/>
</dbReference>
<dbReference type="Pfam" id="PF02230">
    <property type="entry name" value="Abhydrolase_2"/>
    <property type="match status" value="1"/>
</dbReference>
<evidence type="ECO:0000259" key="3">
    <source>
        <dbReference type="Pfam" id="PF18435"/>
    </source>
</evidence>
<dbReference type="Pfam" id="PF18435">
    <property type="entry name" value="EstA_Ig_like"/>
    <property type="match status" value="1"/>
</dbReference>
<dbReference type="AlphaFoldDB" id="A0A938ZD67"/>
<dbReference type="InterPro" id="IPR041172">
    <property type="entry name" value="EstA_Ig-like_N"/>
</dbReference>
<name>A0A938ZD67_9FIRM</name>
<sequence length="423" mass="47038">MNGTYYTITEVFDFGPHISKVILDYGKSMKGAAPSPEQFTVHVTRTSTEGEDFVWPNFMGDKPDDSMDGIRRVSNVYVSDKTGAPCEDGTCLTLELPCFIMEGIGSIIKFNGNFNVFVNVAYDVTQVSEIATDDGAISPQTFDVDGGNRVIYGEWLKEDRYEDPQIPLSYVYYEPEMDADEKIPLIIWLHGAGEGGQEPPIAAIGNKVVNLISPKVQKIFGGKTYLLAPQAPTMWMDDGTGEYTKDGSSKYTEVLDALIGAFVDAHPQIDRSRIYIGGCSNGGFMTMKQIIFNPSRYAAAYPVCEALADAFISDEDILKLKDLPIWFTHAKTDPVVVPDDFVVPTYERLAKVNPNAHFTYWDKVLDHTGTQKNADGTPFEYIGHWSWIPMLNDECVLDYDGKPVMTDGKETPILEWMAAQKKA</sequence>